<dbReference type="InParanoid" id="D8TQH6"/>
<keyword evidence="1" id="KW-0812">Transmembrane</keyword>
<feature type="transmembrane region" description="Helical" evidence="1">
    <location>
        <begin position="124"/>
        <end position="146"/>
    </location>
</feature>
<dbReference type="GeneID" id="9623481"/>
<organism evidence="3">
    <name type="scientific">Volvox carteri f. nagariensis</name>
    <dbReference type="NCBI Taxonomy" id="3068"/>
    <lineage>
        <taxon>Eukaryota</taxon>
        <taxon>Viridiplantae</taxon>
        <taxon>Chlorophyta</taxon>
        <taxon>core chlorophytes</taxon>
        <taxon>Chlorophyceae</taxon>
        <taxon>CS clade</taxon>
        <taxon>Chlamydomonadales</taxon>
        <taxon>Volvocaceae</taxon>
        <taxon>Volvox</taxon>
    </lineage>
</organism>
<dbReference type="EMBL" id="GL378332">
    <property type="protein sequence ID" value="EFJ50034.1"/>
    <property type="molecule type" value="Genomic_DNA"/>
</dbReference>
<evidence type="ECO:0000256" key="1">
    <source>
        <dbReference type="SAM" id="Phobius"/>
    </source>
</evidence>
<accession>D8TQH6</accession>
<dbReference type="AlphaFoldDB" id="D8TQH6"/>
<protein>
    <submittedName>
        <fullName evidence="2">Uncharacterized protein</fullName>
    </submittedName>
</protein>
<reference evidence="2 3" key="1">
    <citation type="journal article" date="2010" name="Science">
        <title>Genomic analysis of organismal complexity in the multicellular green alga Volvox carteri.</title>
        <authorList>
            <person name="Prochnik S.E."/>
            <person name="Umen J."/>
            <person name="Nedelcu A.M."/>
            <person name="Hallmann A."/>
            <person name="Miller S.M."/>
            <person name="Nishii I."/>
            <person name="Ferris P."/>
            <person name="Kuo A."/>
            <person name="Mitros T."/>
            <person name="Fritz-Laylin L.K."/>
            <person name="Hellsten U."/>
            <person name="Chapman J."/>
            <person name="Simakov O."/>
            <person name="Rensing S.A."/>
            <person name="Terry A."/>
            <person name="Pangilinan J."/>
            <person name="Kapitonov V."/>
            <person name="Jurka J."/>
            <person name="Salamov A."/>
            <person name="Shapiro H."/>
            <person name="Schmutz J."/>
            <person name="Grimwood J."/>
            <person name="Lindquist E."/>
            <person name="Lucas S."/>
            <person name="Grigoriev I.V."/>
            <person name="Schmitt R."/>
            <person name="Kirk D."/>
            <person name="Rokhsar D.S."/>
        </authorList>
    </citation>
    <scope>NUCLEOTIDE SEQUENCE [LARGE SCALE GENOMIC DNA]</scope>
    <source>
        <strain evidence="3">f. Nagariensis / Eve</strain>
    </source>
</reference>
<keyword evidence="3" id="KW-1185">Reference proteome</keyword>
<evidence type="ECO:0000313" key="3">
    <source>
        <dbReference type="Proteomes" id="UP000001058"/>
    </source>
</evidence>
<keyword evidence="1" id="KW-0472">Membrane</keyword>
<sequence>MRKLQSETTYEHCALNELGMQRLARKFQRAKSGLCTAWLVCGRFLDLHTDHASARQHYAAAARAMTAYVRAHTPLDHARLMLRMLRPFASAFAFPDSACGWNVLDRIHLLCDDLYVPGRDNLYATFGFAIIFAILTAVTFIHGLGFSQCVFLRVQLPALSFA</sequence>
<dbReference type="KEGG" id="vcn:VOLCADRAFT_88988"/>
<dbReference type="Proteomes" id="UP000001058">
    <property type="component" value="Unassembled WGS sequence"/>
</dbReference>
<evidence type="ECO:0000313" key="2">
    <source>
        <dbReference type="EMBL" id="EFJ50034.1"/>
    </source>
</evidence>
<name>D8TQH6_VOLCA</name>
<gene>
    <name evidence="2" type="ORF">VOLCADRAFT_88988</name>
</gene>
<keyword evidence="1" id="KW-1133">Transmembrane helix</keyword>
<dbReference type="RefSeq" id="XP_002948654.1">
    <property type="nucleotide sequence ID" value="XM_002948608.1"/>
</dbReference>
<proteinExistence type="predicted"/>